<dbReference type="Gene3D" id="1.10.1780.10">
    <property type="entry name" value="Clp, N-terminal domain"/>
    <property type="match status" value="1"/>
</dbReference>
<keyword evidence="4" id="KW-1185">Reference proteome</keyword>
<dbReference type="PROSITE" id="PS51903">
    <property type="entry name" value="CLP_R"/>
    <property type="match status" value="1"/>
</dbReference>
<organism evidence="3 4">
    <name type="scientific">Goodfellowiella coeruleoviolacea</name>
    <dbReference type="NCBI Taxonomy" id="334858"/>
    <lineage>
        <taxon>Bacteria</taxon>
        <taxon>Bacillati</taxon>
        <taxon>Actinomycetota</taxon>
        <taxon>Actinomycetes</taxon>
        <taxon>Pseudonocardiales</taxon>
        <taxon>Pseudonocardiaceae</taxon>
        <taxon>Goodfellowiella</taxon>
    </lineage>
</organism>
<dbReference type="PANTHER" id="PTHR47016:SF5">
    <property type="entry name" value="CLP DOMAIN SUPERFAMILY PROTEIN"/>
    <property type="match status" value="1"/>
</dbReference>
<evidence type="ECO:0000256" key="1">
    <source>
        <dbReference type="PROSITE-ProRule" id="PRU01251"/>
    </source>
</evidence>
<dbReference type="Proteomes" id="UP001206128">
    <property type="component" value="Unassembled WGS sequence"/>
</dbReference>
<evidence type="ECO:0000259" key="2">
    <source>
        <dbReference type="PROSITE" id="PS51903"/>
    </source>
</evidence>
<protein>
    <submittedName>
        <fullName evidence="3">Clp amino terminal domain-containing protein, pathogenicity island component</fullName>
    </submittedName>
</protein>
<feature type="domain" description="Clp R" evidence="2">
    <location>
        <begin position="96"/>
        <end position="238"/>
    </location>
</feature>
<dbReference type="InterPro" id="IPR004176">
    <property type="entry name" value="Clp_R_N"/>
</dbReference>
<dbReference type="EMBL" id="JAMTCK010000008">
    <property type="protein sequence ID" value="MCP2166799.1"/>
    <property type="molecule type" value="Genomic_DNA"/>
</dbReference>
<dbReference type="Pfam" id="PF02861">
    <property type="entry name" value="Clp_N"/>
    <property type="match status" value="2"/>
</dbReference>
<dbReference type="InterPro" id="IPR044217">
    <property type="entry name" value="CLPT1/2"/>
</dbReference>
<proteinExistence type="predicted"/>
<dbReference type="AlphaFoldDB" id="A0AAE3GGC0"/>
<dbReference type="PANTHER" id="PTHR47016">
    <property type="entry name" value="ATP-DEPENDENT CLP PROTEASE ATP-BINDING SUBUNIT CLPT1, CHLOROPLASTIC"/>
    <property type="match status" value="1"/>
</dbReference>
<comment type="caution">
    <text evidence="3">The sequence shown here is derived from an EMBL/GenBank/DDBJ whole genome shotgun (WGS) entry which is preliminary data.</text>
</comment>
<name>A0AAE3GGC0_9PSEU</name>
<evidence type="ECO:0000313" key="4">
    <source>
        <dbReference type="Proteomes" id="UP001206128"/>
    </source>
</evidence>
<keyword evidence="1" id="KW-0677">Repeat</keyword>
<reference evidence="3" key="1">
    <citation type="submission" date="2022-06" db="EMBL/GenBank/DDBJ databases">
        <title>Genomic Encyclopedia of Archaeal and Bacterial Type Strains, Phase II (KMG-II): from individual species to whole genera.</title>
        <authorList>
            <person name="Goeker M."/>
        </authorList>
    </citation>
    <scope>NUCLEOTIDE SEQUENCE</scope>
    <source>
        <strain evidence="3">DSM 43935</strain>
    </source>
</reference>
<accession>A0AAE3GGC0</accession>
<dbReference type="SUPFAM" id="SSF81923">
    <property type="entry name" value="Double Clp-N motif"/>
    <property type="match status" value="1"/>
</dbReference>
<dbReference type="InterPro" id="IPR036628">
    <property type="entry name" value="Clp_N_dom_sf"/>
</dbReference>
<gene>
    <name evidence="3" type="ORF">LX83_003671</name>
</gene>
<sequence length="244" mass="26035">MVPELPDLADLIAVVDSRAGSGSALDRVSVAETLVTELNRLGDRLLGYCIEQARAQGHSWSDIGTHLGVSRQAAQQRYGPRWASLTLADLAQAGAFPRLTARTRTALERAEQHVRRLRHDSLGTEHLLLAILDDEQTLAARALHALGVAAADLRAAVEQRVPAGDTPAPAAIPVGASARRGLDAALSEALELGHNYIGTEHLLLGLLHDTRGPASRALAEQGVGLDAVRSAIKDLISEYLRTRE</sequence>
<evidence type="ECO:0000313" key="3">
    <source>
        <dbReference type="EMBL" id="MCP2166799.1"/>
    </source>
</evidence>